<evidence type="ECO:0000313" key="13">
    <source>
        <dbReference type="Proteomes" id="UP000712600"/>
    </source>
</evidence>
<evidence type="ECO:0000256" key="7">
    <source>
        <dbReference type="ARBA" id="ARBA00023163"/>
    </source>
</evidence>
<dbReference type="FunFam" id="4.10.1100.10:FF:000001">
    <property type="entry name" value="Squamosa promoter-binding-like protein 14"/>
    <property type="match status" value="1"/>
</dbReference>
<evidence type="ECO:0000256" key="8">
    <source>
        <dbReference type="ARBA" id="ARBA00023242"/>
    </source>
</evidence>
<evidence type="ECO:0000313" key="12">
    <source>
        <dbReference type="EMBL" id="KAF3524394.1"/>
    </source>
</evidence>
<name>A0A8S9PT51_BRACR</name>
<dbReference type="GO" id="GO:0003677">
    <property type="term" value="F:DNA binding"/>
    <property type="evidence" value="ECO:0007669"/>
    <property type="project" value="UniProtKB-KW"/>
</dbReference>
<dbReference type="Gene3D" id="4.10.1100.10">
    <property type="entry name" value="Transcription factor, SBP-box domain"/>
    <property type="match status" value="1"/>
</dbReference>
<keyword evidence="4" id="KW-0862">Zinc</keyword>
<accession>A0A8S9PT51</accession>
<dbReference type="PANTHER" id="PTHR31251:SF179">
    <property type="entry name" value="SBP-TYPE DOMAIN-CONTAINING PROTEIN"/>
    <property type="match status" value="1"/>
</dbReference>
<dbReference type="Proteomes" id="UP000712600">
    <property type="component" value="Unassembled WGS sequence"/>
</dbReference>
<evidence type="ECO:0000256" key="2">
    <source>
        <dbReference type="ARBA" id="ARBA00022723"/>
    </source>
</evidence>
<dbReference type="SUPFAM" id="SSF103612">
    <property type="entry name" value="SBT domain"/>
    <property type="match status" value="1"/>
</dbReference>
<evidence type="ECO:0000259" key="11">
    <source>
        <dbReference type="PROSITE" id="PS51141"/>
    </source>
</evidence>
<evidence type="ECO:0000256" key="9">
    <source>
        <dbReference type="PROSITE-ProRule" id="PRU00470"/>
    </source>
</evidence>
<sequence>VDVFFRVFLFWLSDSVDFGIGLSSMSEAFASADDVESSFFESSPASSFAASLAPKTLQLVVECPRVWWNSQKVFSSFANRWILGATGEAFSYLMERTIAENQSSMPGFEMETSDGFITKVASSSYLEENQSSNLSRIDFKFRSYENHDGTSSLRAKKTRASNSCSQSPPLCQVYGCNMDLSFSKDYHKRHRVCDAHSKSSVVIVSGVEQRFCQQCSRFHFLSEFDDGKRSCRRRLAGHNERRRKPSFYFLPGLVSRGIREAKDALSSEFQARWAKISAFLGSLECIRNMDFALATIEGGMAVVQSFQSETPPTLEAEEARLSVCMAVVDGDFDLILADLKSACLLPTCSEGPEGKDPVLGGDAAPRLDEATSEEGA</sequence>
<dbReference type="Pfam" id="PF03110">
    <property type="entry name" value="SBP"/>
    <property type="match status" value="1"/>
</dbReference>
<comment type="caution">
    <text evidence="12">The sequence shown here is derived from an EMBL/GenBank/DDBJ whole genome shotgun (WGS) entry which is preliminary data.</text>
</comment>
<comment type="subcellular location">
    <subcellularLocation>
        <location evidence="1">Nucleus</location>
    </subcellularLocation>
</comment>
<evidence type="ECO:0000256" key="1">
    <source>
        <dbReference type="ARBA" id="ARBA00004123"/>
    </source>
</evidence>
<dbReference type="AlphaFoldDB" id="A0A8S9PT51"/>
<keyword evidence="8" id="KW-0539">Nucleus</keyword>
<dbReference type="GO" id="GO:0005634">
    <property type="term" value="C:nucleus"/>
    <property type="evidence" value="ECO:0007669"/>
    <property type="project" value="UniProtKB-SubCell"/>
</dbReference>
<dbReference type="EMBL" id="QGKX02001347">
    <property type="protein sequence ID" value="KAF3524394.1"/>
    <property type="molecule type" value="Genomic_DNA"/>
</dbReference>
<keyword evidence="5" id="KW-0805">Transcription regulation</keyword>
<evidence type="ECO:0000256" key="5">
    <source>
        <dbReference type="ARBA" id="ARBA00023015"/>
    </source>
</evidence>
<evidence type="ECO:0000256" key="4">
    <source>
        <dbReference type="ARBA" id="ARBA00022833"/>
    </source>
</evidence>
<dbReference type="PANTHER" id="PTHR31251">
    <property type="entry name" value="SQUAMOSA PROMOTER-BINDING-LIKE PROTEIN 4"/>
    <property type="match status" value="1"/>
</dbReference>
<feature type="non-terminal residue" evidence="12">
    <location>
        <position position="1"/>
    </location>
</feature>
<keyword evidence="6" id="KW-0238">DNA-binding</keyword>
<dbReference type="GO" id="GO:0008270">
    <property type="term" value="F:zinc ion binding"/>
    <property type="evidence" value="ECO:0007669"/>
    <property type="project" value="UniProtKB-KW"/>
</dbReference>
<keyword evidence="7" id="KW-0804">Transcription</keyword>
<feature type="domain" description="SBP-type" evidence="11">
    <location>
        <begin position="168"/>
        <end position="245"/>
    </location>
</feature>
<proteinExistence type="predicted"/>
<gene>
    <name evidence="12" type="ORF">F2Q69_00047608</name>
</gene>
<protein>
    <recommendedName>
        <fullName evidence="11">SBP-type domain-containing protein</fullName>
    </recommendedName>
</protein>
<organism evidence="12 13">
    <name type="scientific">Brassica cretica</name>
    <name type="common">Mustard</name>
    <dbReference type="NCBI Taxonomy" id="69181"/>
    <lineage>
        <taxon>Eukaryota</taxon>
        <taxon>Viridiplantae</taxon>
        <taxon>Streptophyta</taxon>
        <taxon>Embryophyta</taxon>
        <taxon>Tracheophyta</taxon>
        <taxon>Spermatophyta</taxon>
        <taxon>Magnoliopsida</taxon>
        <taxon>eudicotyledons</taxon>
        <taxon>Gunneridae</taxon>
        <taxon>Pentapetalae</taxon>
        <taxon>rosids</taxon>
        <taxon>malvids</taxon>
        <taxon>Brassicales</taxon>
        <taxon>Brassicaceae</taxon>
        <taxon>Brassiceae</taxon>
        <taxon>Brassica</taxon>
    </lineage>
</organism>
<dbReference type="InterPro" id="IPR036893">
    <property type="entry name" value="SBP_sf"/>
</dbReference>
<dbReference type="PROSITE" id="PS51141">
    <property type="entry name" value="ZF_SBP"/>
    <property type="match status" value="1"/>
</dbReference>
<dbReference type="InterPro" id="IPR044817">
    <property type="entry name" value="SBP-like"/>
</dbReference>
<keyword evidence="2" id="KW-0479">Metal-binding</keyword>
<feature type="region of interest" description="Disordered" evidence="10">
    <location>
        <begin position="354"/>
        <end position="376"/>
    </location>
</feature>
<evidence type="ECO:0000256" key="6">
    <source>
        <dbReference type="ARBA" id="ARBA00023125"/>
    </source>
</evidence>
<evidence type="ECO:0000256" key="3">
    <source>
        <dbReference type="ARBA" id="ARBA00022771"/>
    </source>
</evidence>
<dbReference type="InterPro" id="IPR004333">
    <property type="entry name" value="SBP_dom"/>
</dbReference>
<keyword evidence="3 9" id="KW-0863">Zinc-finger</keyword>
<reference evidence="12" key="1">
    <citation type="submission" date="2019-12" db="EMBL/GenBank/DDBJ databases">
        <title>Genome sequencing and annotation of Brassica cretica.</title>
        <authorList>
            <person name="Studholme D.J."/>
            <person name="Sarris P."/>
        </authorList>
    </citation>
    <scope>NUCLEOTIDE SEQUENCE</scope>
    <source>
        <strain evidence="12">PFS-109/04</strain>
        <tissue evidence="12">Leaf</tissue>
    </source>
</reference>
<evidence type="ECO:0000256" key="10">
    <source>
        <dbReference type="SAM" id="MobiDB-lite"/>
    </source>
</evidence>